<gene>
    <name evidence="3" type="ORF">SLEP1_g25212</name>
</gene>
<organism evidence="3 4">
    <name type="scientific">Rubroshorea leprosula</name>
    <dbReference type="NCBI Taxonomy" id="152421"/>
    <lineage>
        <taxon>Eukaryota</taxon>
        <taxon>Viridiplantae</taxon>
        <taxon>Streptophyta</taxon>
        <taxon>Embryophyta</taxon>
        <taxon>Tracheophyta</taxon>
        <taxon>Spermatophyta</taxon>
        <taxon>Magnoliopsida</taxon>
        <taxon>eudicotyledons</taxon>
        <taxon>Gunneridae</taxon>
        <taxon>Pentapetalae</taxon>
        <taxon>rosids</taxon>
        <taxon>malvids</taxon>
        <taxon>Malvales</taxon>
        <taxon>Dipterocarpaceae</taxon>
        <taxon>Rubroshorea</taxon>
    </lineage>
</organism>
<evidence type="ECO:0000259" key="2">
    <source>
        <dbReference type="Pfam" id="PF07727"/>
    </source>
</evidence>
<feature type="domain" description="Reverse transcriptase Ty1/copia-type" evidence="2">
    <location>
        <begin position="163"/>
        <end position="222"/>
    </location>
</feature>
<dbReference type="Pfam" id="PF07727">
    <property type="entry name" value="RVT_2"/>
    <property type="match status" value="1"/>
</dbReference>
<reference evidence="3 4" key="1">
    <citation type="journal article" date="2021" name="Commun. Biol.">
        <title>The genome of Shorea leprosula (Dipterocarpaceae) highlights the ecological relevance of drought in aseasonal tropical rainforests.</title>
        <authorList>
            <person name="Ng K.K.S."/>
            <person name="Kobayashi M.J."/>
            <person name="Fawcett J.A."/>
            <person name="Hatakeyama M."/>
            <person name="Paape T."/>
            <person name="Ng C.H."/>
            <person name="Ang C.C."/>
            <person name="Tnah L.H."/>
            <person name="Lee C.T."/>
            <person name="Nishiyama T."/>
            <person name="Sese J."/>
            <person name="O'Brien M.J."/>
            <person name="Copetti D."/>
            <person name="Mohd Noor M.I."/>
            <person name="Ong R.C."/>
            <person name="Putra M."/>
            <person name="Sireger I.Z."/>
            <person name="Indrioko S."/>
            <person name="Kosugi Y."/>
            <person name="Izuno A."/>
            <person name="Isagi Y."/>
            <person name="Lee S.L."/>
            <person name="Shimizu K.K."/>
        </authorList>
    </citation>
    <scope>NUCLEOTIDE SEQUENCE [LARGE SCALE GENOMIC DNA]</scope>
    <source>
        <strain evidence="3">214</strain>
    </source>
</reference>
<protein>
    <recommendedName>
        <fullName evidence="2">Reverse transcriptase Ty1/copia-type domain-containing protein</fullName>
    </recommendedName>
</protein>
<evidence type="ECO:0000313" key="4">
    <source>
        <dbReference type="Proteomes" id="UP001054252"/>
    </source>
</evidence>
<dbReference type="Proteomes" id="UP001054252">
    <property type="component" value="Unassembled WGS sequence"/>
</dbReference>
<evidence type="ECO:0000256" key="1">
    <source>
        <dbReference type="SAM" id="MobiDB-lite"/>
    </source>
</evidence>
<name>A0AAV5JSN2_9ROSI</name>
<feature type="region of interest" description="Disordered" evidence="1">
    <location>
        <begin position="35"/>
        <end position="75"/>
    </location>
</feature>
<dbReference type="AlphaFoldDB" id="A0AAV5JSN2"/>
<evidence type="ECO:0000313" key="3">
    <source>
        <dbReference type="EMBL" id="GKV14317.1"/>
    </source>
</evidence>
<accession>A0AAV5JSN2</accession>
<dbReference type="InterPro" id="IPR013103">
    <property type="entry name" value="RVT_2"/>
</dbReference>
<proteinExistence type="predicted"/>
<sequence>MFSSLSNFQVSSSNQPPLFTNPSIKLFPSDSNVDTFDELHDASPHAPPSSIEDALPVGNTLNNGESSSLPSFISPIGSDPIEPENEFLNPPSSRPTWVRNTPNYLYDYHCFPAITFLHEPQSYEEASSNPLWQQAMQDELQALEKTHTWDLVDLSAGKPLEYGIDYEETFAHVACPTSVCSLIAIAAAKGWKLFQMDVKNAFLNGDLVEEVYMQPPLGLEHPANKV</sequence>
<feature type="compositionally biased region" description="Polar residues" evidence="1">
    <location>
        <begin position="59"/>
        <end position="71"/>
    </location>
</feature>
<comment type="caution">
    <text evidence="3">The sequence shown here is derived from an EMBL/GenBank/DDBJ whole genome shotgun (WGS) entry which is preliminary data.</text>
</comment>
<keyword evidence="4" id="KW-1185">Reference proteome</keyword>
<dbReference type="EMBL" id="BPVZ01000040">
    <property type="protein sequence ID" value="GKV14317.1"/>
    <property type="molecule type" value="Genomic_DNA"/>
</dbReference>